<dbReference type="EMBL" id="JACI01000002">
    <property type="protein sequence ID" value="OAQ14362.1"/>
    <property type="molecule type" value="Genomic_DNA"/>
</dbReference>
<comment type="similarity">
    <text evidence="1">Belongs to the UPF0434 family.</text>
</comment>
<proteinExistence type="inferred from homology"/>
<dbReference type="GO" id="GO:0016301">
    <property type="term" value="F:kinase activity"/>
    <property type="evidence" value="ECO:0007669"/>
    <property type="project" value="UniProtKB-KW"/>
</dbReference>
<evidence type="ECO:0000256" key="1">
    <source>
        <dbReference type="HAMAP-Rule" id="MF_01187"/>
    </source>
</evidence>
<organism evidence="2 3">
    <name type="scientific">Bibersteinia trehalosi Y31</name>
    <dbReference type="NCBI Taxonomy" id="1261658"/>
    <lineage>
        <taxon>Bacteria</taxon>
        <taxon>Pseudomonadati</taxon>
        <taxon>Pseudomonadota</taxon>
        <taxon>Gammaproteobacteria</taxon>
        <taxon>Pasteurellales</taxon>
        <taxon>Pasteurellaceae</taxon>
        <taxon>Bibersteinia</taxon>
    </lineage>
</organism>
<dbReference type="PANTHER" id="PTHR33505:SF4">
    <property type="entry name" value="PROTEIN PREY, MITOCHONDRIAL"/>
    <property type="match status" value="1"/>
</dbReference>
<evidence type="ECO:0000313" key="2">
    <source>
        <dbReference type="EMBL" id="OAQ14362.1"/>
    </source>
</evidence>
<gene>
    <name evidence="2" type="ORF">F480_08295</name>
</gene>
<name>A0A179CX38_BIBTR</name>
<protein>
    <recommendedName>
        <fullName evidence="1">UPF0434 protein F480_08295</fullName>
    </recommendedName>
</protein>
<dbReference type="InterPro" id="IPR005651">
    <property type="entry name" value="Trm112-like"/>
</dbReference>
<dbReference type="Gene3D" id="2.20.25.10">
    <property type="match status" value="1"/>
</dbReference>
<dbReference type="AlphaFoldDB" id="A0A179CX38"/>
<dbReference type="Proteomes" id="UP000078358">
    <property type="component" value="Unassembled WGS sequence"/>
</dbReference>
<accession>A0A179CX38</accession>
<sequence>MNEKLVEQLACPISNGKLEWDKEHNRLISRTANVAYPIENGIPVMLPEKAEQLA</sequence>
<dbReference type="PATRIC" id="fig|1261658.3.peg.1659"/>
<dbReference type="Pfam" id="PF03966">
    <property type="entry name" value="Trm112p"/>
    <property type="match status" value="1"/>
</dbReference>
<keyword evidence="2" id="KW-0418">Kinase</keyword>
<dbReference type="RefSeq" id="WP_015433237.1">
    <property type="nucleotide sequence ID" value="NZ_JACI01000002.1"/>
</dbReference>
<dbReference type="PANTHER" id="PTHR33505">
    <property type="entry name" value="ZGC:162634"/>
    <property type="match status" value="1"/>
</dbReference>
<dbReference type="GO" id="GO:0005829">
    <property type="term" value="C:cytosol"/>
    <property type="evidence" value="ECO:0007669"/>
    <property type="project" value="TreeGrafter"/>
</dbReference>
<comment type="caution">
    <text evidence="2">The sequence shown here is derived from an EMBL/GenBank/DDBJ whole genome shotgun (WGS) entry which is preliminary data.</text>
</comment>
<dbReference type="SUPFAM" id="SSF158997">
    <property type="entry name" value="Trm112p-like"/>
    <property type="match status" value="1"/>
</dbReference>
<keyword evidence="2" id="KW-0808">Transferase</keyword>
<reference evidence="2 3" key="1">
    <citation type="submission" date="2014-01" db="EMBL/GenBank/DDBJ databases">
        <authorList>
            <person name="Zuccon D."/>
        </authorList>
    </citation>
    <scope>NUCLEOTIDE SEQUENCE [LARGE SCALE GENOMIC DNA]</scope>
    <source>
        <strain evidence="2 3">Y31</strain>
    </source>
</reference>
<evidence type="ECO:0000313" key="3">
    <source>
        <dbReference type="Proteomes" id="UP000078358"/>
    </source>
</evidence>
<dbReference type="HAMAP" id="MF_01187">
    <property type="entry name" value="UPF0434"/>
    <property type="match status" value="1"/>
</dbReference>